<dbReference type="Proteomes" id="UP001201701">
    <property type="component" value="Unassembled WGS sequence"/>
</dbReference>
<keyword evidence="2" id="KW-1185">Reference proteome</keyword>
<name>A0ABS9QN54_9HYPH</name>
<accession>A0ABS9QN54</accession>
<sequence length="80" mass="9020">MKSHSYMTRALQARDPRFARILGKLGYQTTAELEAVNQTRRATSIAELRDLYKTIVGKPPFNGWNAKQLREKIAAAQSKG</sequence>
<dbReference type="RefSeq" id="WP_239370381.1">
    <property type="nucleotide sequence ID" value="NZ_JAKREW010000056.1"/>
</dbReference>
<evidence type="ECO:0000313" key="2">
    <source>
        <dbReference type="Proteomes" id="UP001201701"/>
    </source>
</evidence>
<comment type="caution">
    <text evidence="1">The sequence shown here is derived from an EMBL/GenBank/DDBJ whole genome shotgun (WGS) entry which is preliminary data.</text>
</comment>
<organism evidence="1 2">
    <name type="scientific">Mesorhizobium retamae</name>
    <dbReference type="NCBI Taxonomy" id="2912854"/>
    <lineage>
        <taxon>Bacteria</taxon>
        <taxon>Pseudomonadati</taxon>
        <taxon>Pseudomonadota</taxon>
        <taxon>Alphaproteobacteria</taxon>
        <taxon>Hyphomicrobiales</taxon>
        <taxon>Phyllobacteriaceae</taxon>
        <taxon>Mesorhizobium</taxon>
    </lineage>
</organism>
<gene>
    <name evidence="1" type="ORF">L4923_27965</name>
</gene>
<dbReference type="EMBL" id="JAKREW010000056">
    <property type="protein sequence ID" value="MCG7508878.1"/>
    <property type="molecule type" value="Genomic_DNA"/>
</dbReference>
<proteinExistence type="predicted"/>
<reference evidence="1 2" key="1">
    <citation type="submission" date="2022-02" db="EMBL/GenBank/DDBJ databases">
        <title>Draft genome sequence of Mezorhizobium retamae strain IRAMC:0171 isolated from Retama raetam nodules.</title>
        <authorList>
            <person name="Bengaied R."/>
            <person name="Sbissi I."/>
            <person name="Huber K."/>
            <person name="Ghodbane F."/>
            <person name="Nouioui I."/>
            <person name="Tarhouni M."/>
            <person name="Gtari M."/>
        </authorList>
    </citation>
    <scope>NUCLEOTIDE SEQUENCE [LARGE SCALE GENOMIC DNA]</scope>
    <source>
        <strain evidence="1 2">IRAMC:0171</strain>
    </source>
</reference>
<protein>
    <submittedName>
        <fullName evidence="1">Uncharacterized protein</fullName>
    </submittedName>
</protein>
<evidence type="ECO:0000313" key="1">
    <source>
        <dbReference type="EMBL" id="MCG7508878.1"/>
    </source>
</evidence>